<dbReference type="InterPro" id="IPR050425">
    <property type="entry name" value="NAD(P)_dehydrat-like"/>
</dbReference>
<evidence type="ECO:0000256" key="1">
    <source>
        <dbReference type="ARBA" id="ARBA00023002"/>
    </source>
</evidence>
<dbReference type="Gene3D" id="3.40.50.720">
    <property type="entry name" value="NAD(P)-binding Rossmann-like Domain"/>
    <property type="match status" value="1"/>
</dbReference>
<accession>E1YL63</accession>
<dbReference type="PANTHER" id="PTHR10366:SF564">
    <property type="entry name" value="STEROL-4-ALPHA-CARBOXYLATE 3-DEHYDROGENASE, DECARBOXYLATING"/>
    <property type="match status" value="1"/>
</dbReference>
<evidence type="ECO:0000259" key="3">
    <source>
        <dbReference type="Pfam" id="PF01370"/>
    </source>
</evidence>
<proteinExistence type="inferred from homology"/>
<comment type="similarity">
    <text evidence="2">Belongs to the NAD(P)-dependent epimerase/dehydratase family. Dihydroflavonol-4-reductase subfamily.</text>
</comment>
<evidence type="ECO:0000313" key="4">
    <source>
        <dbReference type="EMBL" id="CBX30846.1"/>
    </source>
</evidence>
<protein>
    <recommendedName>
        <fullName evidence="3">NAD-dependent epimerase/dehydratase domain-containing protein</fullName>
    </recommendedName>
</protein>
<keyword evidence="1" id="KW-0560">Oxidoreductase</keyword>
<dbReference type="InterPro" id="IPR036291">
    <property type="entry name" value="NAD(P)-bd_dom_sf"/>
</dbReference>
<sequence>MDLVIGGSGFIGCRLVEILKRSQHRVRVFDVNSFPVDEPLQPDDMVLGSILDMEELKSALKGCQSIYHLAANPMLWHQQPKVFDQVNRQGTENVAKAVCEADVNRLVYTSTESILVPRKHRGPVTEDVQTSLADMIGPYCRSKFFAERSIADLAKRGFPAVIVNPTMPIGPCDRNLTPPGKMIRDFLLGKINGYMDGVLNLVDVRDVAEGHFLAMEQGSPCKRYILGGSNLPVKDFFDRLAAISGCPAPRFKVPYLLALGFAYLEEGYANLTDRHPLSSVTGIRLLRRSLVFDSARTWRQLGGHTIRPLENTLEETVFWHRQRLIEDGIKI</sequence>
<reference evidence="4" key="1">
    <citation type="journal article" date="2011" name="Environ. Microbiol.">
        <title>Genomic insights into the metabolic potential of the polycyclic aromatic hydrocarbon degrading sulfate-reducing Deltaproteobacterium N47.</title>
        <authorList>
            <person name="Bergmann F."/>
            <person name="Selesi D."/>
            <person name="Weinmaier T."/>
            <person name="Tischler P."/>
            <person name="Rattei T."/>
            <person name="Meckenstock R.U."/>
        </authorList>
    </citation>
    <scope>NUCLEOTIDE SEQUENCE</scope>
</reference>
<dbReference type="Pfam" id="PF01370">
    <property type="entry name" value="Epimerase"/>
    <property type="match status" value="1"/>
</dbReference>
<organism evidence="4">
    <name type="scientific">uncultured Desulfobacterium sp</name>
    <dbReference type="NCBI Taxonomy" id="201089"/>
    <lineage>
        <taxon>Bacteria</taxon>
        <taxon>Pseudomonadati</taxon>
        <taxon>Thermodesulfobacteriota</taxon>
        <taxon>Desulfobacteria</taxon>
        <taxon>Desulfobacterales</taxon>
        <taxon>Desulfobacteriaceae</taxon>
        <taxon>Desulfobacterium</taxon>
        <taxon>environmental samples</taxon>
    </lineage>
</organism>
<feature type="domain" description="NAD-dependent epimerase/dehydratase" evidence="3">
    <location>
        <begin position="3"/>
        <end position="224"/>
    </location>
</feature>
<evidence type="ECO:0000256" key="2">
    <source>
        <dbReference type="ARBA" id="ARBA00023445"/>
    </source>
</evidence>
<dbReference type="EMBL" id="FR695877">
    <property type="protein sequence ID" value="CBX30846.1"/>
    <property type="molecule type" value="Genomic_DNA"/>
</dbReference>
<dbReference type="AlphaFoldDB" id="E1YL63"/>
<gene>
    <name evidence="4" type="ORF">N47_E43580</name>
</gene>
<dbReference type="PANTHER" id="PTHR10366">
    <property type="entry name" value="NAD DEPENDENT EPIMERASE/DEHYDRATASE"/>
    <property type="match status" value="1"/>
</dbReference>
<dbReference type="GO" id="GO:0016616">
    <property type="term" value="F:oxidoreductase activity, acting on the CH-OH group of donors, NAD or NADP as acceptor"/>
    <property type="evidence" value="ECO:0007669"/>
    <property type="project" value="TreeGrafter"/>
</dbReference>
<name>E1YL63_9BACT</name>
<dbReference type="SUPFAM" id="SSF51735">
    <property type="entry name" value="NAD(P)-binding Rossmann-fold domains"/>
    <property type="match status" value="1"/>
</dbReference>
<dbReference type="InterPro" id="IPR001509">
    <property type="entry name" value="Epimerase_deHydtase"/>
</dbReference>